<dbReference type="EMBL" id="CP046377">
    <property type="protein sequence ID" value="QHQ23008.1"/>
    <property type="molecule type" value="Genomic_DNA"/>
</dbReference>
<name>A0AAP9LB76_9GAMM</name>
<dbReference type="Proteomes" id="UP000464054">
    <property type="component" value="Chromosome"/>
</dbReference>
<accession>A0AAP9LB76</accession>
<reference evidence="2" key="1">
    <citation type="submission" date="2019-11" db="EMBL/GenBank/DDBJ databases">
        <authorList>
            <person name="Jee S."/>
        </authorList>
    </citation>
    <scope>NUCLEOTIDE SEQUENCE [LARGE SCALE GENOMIC DNA]</scope>
    <source>
        <strain evidence="2">PZ1</strain>
    </source>
</reference>
<evidence type="ECO:0000313" key="1">
    <source>
        <dbReference type="EMBL" id="QHQ23008.1"/>
    </source>
</evidence>
<dbReference type="RefSeq" id="WP_161546627.1">
    <property type="nucleotide sequence ID" value="NZ_CP046377.1"/>
</dbReference>
<protein>
    <submittedName>
        <fullName evidence="1">Uncharacterized protein</fullName>
    </submittedName>
</protein>
<evidence type="ECO:0000313" key="2">
    <source>
        <dbReference type="Proteomes" id="UP000464054"/>
    </source>
</evidence>
<sequence length="377" mass="43224">MLISIISCRAIFVAIHIRGKYRNSQDFNLYSDNYAQLMAHFSSRYQYQRLSVPVKIRASEKYSFDKYNDQSDIFVDEALFDYSVTDTFILNLGRRQLVNGVAIGNNPTDFLNANKFQDRHLADQQRRSEIKGDDIIGLINYFSSSSVQFYYSPSENSSWLQYAYNFPFLNTDAGISYYHNDINAIGVNISTTFTDKITGYIENSLSDKRNRAVVDAQGDFHRESGLFTDLVVGAQYTFDNGININSEYWYNQHGYTKDEYENISGAVATGKIKYVDVSQYLNLRNRHKNKFFLRFSDIPVNDDIKLEQTLIYDLERNSHFLRSTMIGQLSTNSTLRASLEFYQGKGKSEYGGNPINYGVFCLGYISGRVADHGSDHA</sequence>
<gene>
    <name evidence="1" type="ORF">GMX10_02190</name>
</gene>
<proteinExistence type="predicted"/>
<dbReference type="AlphaFoldDB" id="A0AAP9LB76"/>
<organism evidence="1 2">
    <name type="scientific">Pectobacterium parvum</name>
    <dbReference type="NCBI Taxonomy" id="2778550"/>
    <lineage>
        <taxon>Bacteria</taxon>
        <taxon>Pseudomonadati</taxon>
        <taxon>Pseudomonadota</taxon>
        <taxon>Gammaproteobacteria</taxon>
        <taxon>Enterobacterales</taxon>
        <taxon>Pectobacteriaceae</taxon>
        <taxon>Pectobacterium</taxon>
    </lineage>
</organism>